<keyword evidence="5" id="KW-0458">Lysosome</keyword>
<dbReference type="EMBL" id="JAVFKY010000002">
    <property type="protein sequence ID" value="KAK5581467.1"/>
    <property type="molecule type" value="Genomic_DNA"/>
</dbReference>
<keyword evidence="8" id="KW-1185">Reference proteome</keyword>
<evidence type="ECO:0000256" key="6">
    <source>
        <dbReference type="ARBA" id="ARBA00032692"/>
    </source>
</evidence>
<evidence type="ECO:0000313" key="7">
    <source>
        <dbReference type="EMBL" id="KAK5581467.1"/>
    </source>
</evidence>
<comment type="caution">
    <text evidence="7">The sequence shown here is derived from an EMBL/GenBank/DDBJ whole genome shotgun (WGS) entry which is preliminary data.</text>
</comment>
<evidence type="ECO:0000256" key="2">
    <source>
        <dbReference type="ARBA" id="ARBA00004496"/>
    </source>
</evidence>
<keyword evidence="4" id="KW-0963">Cytoplasm</keyword>
<comment type="similarity">
    <text evidence="3">Belongs to the LAMTOR5 family.</text>
</comment>
<dbReference type="Proteomes" id="UP001344447">
    <property type="component" value="Unassembled WGS sequence"/>
</dbReference>
<accession>A0AAN7YYR2</accession>
<evidence type="ECO:0000256" key="5">
    <source>
        <dbReference type="ARBA" id="ARBA00023228"/>
    </source>
</evidence>
<name>A0AAN7YYR2_9MYCE</name>
<dbReference type="PANTHER" id="PTHR13342:SF2">
    <property type="entry name" value="RAGULATOR COMPLEX PROTEIN LAMTOR5"/>
    <property type="match status" value="1"/>
</dbReference>
<evidence type="ECO:0000313" key="8">
    <source>
        <dbReference type="Proteomes" id="UP001344447"/>
    </source>
</evidence>
<dbReference type="SUPFAM" id="SSF103196">
    <property type="entry name" value="Roadblock/LC7 domain"/>
    <property type="match status" value="1"/>
</dbReference>
<gene>
    <name evidence="7" type="ORF">RB653_001500</name>
</gene>
<dbReference type="GO" id="GO:0005085">
    <property type="term" value="F:guanyl-nucleotide exchange factor activity"/>
    <property type="evidence" value="ECO:0007669"/>
    <property type="project" value="TreeGrafter"/>
</dbReference>
<evidence type="ECO:0000256" key="4">
    <source>
        <dbReference type="ARBA" id="ARBA00022490"/>
    </source>
</evidence>
<organism evidence="7 8">
    <name type="scientific">Dictyostelium firmibasis</name>
    <dbReference type="NCBI Taxonomy" id="79012"/>
    <lineage>
        <taxon>Eukaryota</taxon>
        <taxon>Amoebozoa</taxon>
        <taxon>Evosea</taxon>
        <taxon>Eumycetozoa</taxon>
        <taxon>Dictyostelia</taxon>
        <taxon>Dictyosteliales</taxon>
        <taxon>Dictyosteliaceae</taxon>
        <taxon>Dictyostelium</taxon>
    </lineage>
</organism>
<dbReference type="PANTHER" id="PTHR13342">
    <property type="entry name" value="RAGULATOR COMPLEX PROTEIN LAMTOR5"/>
    <property type="match status" value="1"/>
</dbReference>
<comment type="subcellular location">
    <subcellularLocation>
        <location evidence="2">Cytoplasm</location>
    </subcellularLocation>
    <subcellularLocation>
        <location evidence="1">Lysosome</location>
    </subcellularLocation>
</comment>
<evidence type="ECO:0000256" key="3">
    <source>
        <dbReference type="ARBA" id="ARBA00007795"/>
    </source>
</evidence>
<proteinExistence type="inferred from homology"/>
<sequence>MDKQLADTFTQLSQQNGVVGYCCVDESGLCLKAHGNKQSTNAGFYKSLIDKSKFFSQSNEPANIVIETDTANIFIQQNDKITLSVSKLP</sequence>
<dbReference type="Pfam" id="PF16672">
    <property type="entry name" value="LAMTOR5"/>
    <property type="match status" value="1"/>
</dbReference>
<dbReference type="Gene3D" id="3.30.450.30">
    <property type="entry name" value="Dynein light chain 2a, cytoplasmic"/>
    <property type="match status" value="1"/>
</dbReference>
<protein>
    <recommendedName>
        <fullName evidence="6">Late endosomal/lysosomal adaptor and MAPK and MTOR activator 5</fullName>
    </recommendedName>
</protein>
<dbReference type="GO" id="GO:0071230">
    <property type="term" value="P:cellular response to amino acid stimulus"/>
    <property type="evidence" value="ECO:0007669"/>
    <property type="project" value="TreeGrafter"/>
</dbReference>
<evidence type="ECO:0000256" key="1">
    <source>
        <dbReference type="ARBA" id="ARBA00004371"/>
    </source>
</evidence>
<dbReference type="GO" id="GO:0071986">
    <property type="term" value="C:Ragulator complex"/>
    <property type="evidence" value="ECO:0007669"/>
    <property type="project" value="InterPro"/>
</dbReference>
<dbReference type="AlphaFoldDB" id="A0AAN7YYR2"/>
<reference evidence="7 8" key="1">
    <citation type="submission" date="2023-11" db="EMBL/GenBank/DDBJ databases">
        <title>Dfirmibasis_genome.</title>
        <authorList>
            <person name="Edelbroek B."/>
            <person name="Kjellin J."/>
            <person name="Jerlstrom-Hultqvist J."/>
            <person name="Soderbom F."/>
        </authorList>
    </citation>
    <scope>NUCLEOTIDE SEQUENCE [LARGE SCALE GENOMIC DNA]</scope>
    <source>
        <strain evidence="7 8">TNS-C-14</strain>
    </source>
</reference>
<dbReference type="InterPro" id="IPR024135">
    <property type="entry name" value="LAMTOR5"/>
</dbReference>
<dbReference type="GO" id="GO:0005764">
    <property type="term" value="C:lysosome"/>
    <property type="evidence" value="ECO:0007669"/>
    <property type="project" value="UniProtKB-SubCell"/>
</dbReference>
<dbReference type="FunFam" id="3.30.450.30:FF:000005">
    <property type="entry name" value="Ragulator complex protein LAMTOR5 homolog"/>
    <property type="match status" value="1"/>
</dbReference>
<dbReference type="GO" id="GO:1904263">
    <property type="term" value="P:positive regulation of TORC1 signaling"/>
    <property type="evidence" value="ECO:0007669"/>
    <property type="project" value="TreeGrafter"/>
</dbReference>